<name>B3PKD2_CELJU</name>
<keyword evidence="3" id="KW-1185">Reference proteome</keyword>
<keyword evidence="1" id="KW-0472">Membrane</keyword>
<keyword evidence="1" id="KW-0812">Transmembrane</keyword>
<evidence type="ECO:0000313" key="2">
    <source>
        <dbReference type="EMBL" id="ACE85124.1"/>
    </source>
</evidence>
<sequence>MQQINLYLPEFQPNREPLRAIHMFWISLAFVVLLILASILSHRYNLSLVHEAGQQRVQLEQIKQQVDQLRRNQPQVDLAVLDAHILKTHTELERRERLVMLVSSRSLGNSTGFSAQLEAMSRQSNDRFSLSVFSLTRGGAYAEMLGKTRAGEEIPLYVQRLRTEPSFVGTAFGILQLSPDEQAGDTFDFSLAEPLPDTGVRSAEKTAVQHLLELNEKMRGQRP</sequence>
<dbReference type="HOGENOM" id="CLU_097502_0_1_6"/>
<gene>
    <name evidence="2" type="ordered locus">CJA_2400</name>
</gene>
<dbReference type="eggNOG" id="ENOG503336X">
    <property type="taxonomic scope" value="Bacteria"/>
</dbReference>
<dbReference type="AlphaFoldDB" id="B3PKD2"/>
<protein>
    <submittedName>
        <fullName evidence="2">MSHA biogenesis protein MshI</fullName>
    </submittedName>
</protein>
<proteinExistence type="predicted"/>
<evidence type="ECO:0000313" key="3">
    <source>
        <dbReference type="Proteomes" id="UP000001036"/>
    </source>
</evidence>
<dbReference type="EMBL" id="CP000934">
    <property type="protein sequence ID" value="ACE85124.1"/>
    <property type="molecule type" value="Genomic_DNA"/>
</dbReference>
<reference evidence="2 3" key="1">
    <citation type="journal article" date="2008" name="J. Bacteriol.">
        <title>Insights into plant cell wall degradation from the genome sequence of the soil bacterium Cellvibrio japonicus.</title>
        <authorList>
            <person name="Deboy R.T."/>
            <person name="Mongodin E.F."/>
            <person name="Fouts D.E."/>
            <person name="Tailford L.E."/>
            <person name="Khouri H."/>
            <person name="Emerson J.B."/>
            <person name="Mohamoud Y."/>
            <person name="Watkins K."/>
            <person name="Henrissat B."/>
            <person name="Gilbert H.J."/>
            <person name="Nelson K.E."/>
        </authorList>
    </citation>
    <scope>NUCLEOTIDE SEQUENCE [LARGE SCALE GENOMIC DNA]</scope>
    <source>
        <strain evidence="2 3">Ueda107</strain>
    </source>
</reference>
<dbReference type="Proteomes" id="UP000001036">
    <property type="component" value="Chromosome"/>
</dbReference>
<keyword evidence="1" id="KW-1133">Transmembrane helix</keyword>
<dbReference type="STRING" id="498211.CJA_2400"/>
<evidence type="ECO:0000256" key="1">
    <source>
        <dbReference type="SAM" id="Phobius"/>
    </source>
</evidence>
<organism evidence="2 3">
    <name type="scientific">Cellvibrio japonicus (strain Ueda107)</name>
    <name type="common">Pseudomonas fluorescens subsp. cellulosa</name>
    <dbReference type="NCBI Taxonomy" id="498211"/>
    <lineage>
        <taxon>Bacteria</taxon>
        <taxon>Pseudomonadati</taxon>
        <taxon>Pseudomonadota</taxon>
        <taxon>Gammaproteobacteria</taxon>
        <taxon>Cellvibrionales</taxon>
        <taxon>Cellvibrionaceae</taxon>
        <taxon>Cellvibrio</taxon>
    </lineage>
</organism>
<dbReference type="OrthoDB" id="6876592at2"/>
<feature type="transmembrane region" description="Helical" evidence="1">
    <location>
        <begin position="20"/>
        <end position="40"/>
    </location>
</feature>
<dbReference type="KEGG" id="cja:CJA_2400"/>
<dbReference type="RefSeq" id="WP_012487998.1">
    <property type="nucleotide sequence ID" value="NC_010995.1"/>
</dbReference>
<accession>B3PKD2</accession>